<keyword evidence="3" id="KW-1185">Reference proteome</keyword>
<proteinExistence type="predicted"/>
<feature type="region of interest" description="Disordered" evidence="1">
    <location>
        <begin position="1"/>
        <end position="20"/>
    </location>
</feature>
<name>X2CWU1_9ORTO</name>
<evidence type="ECO:0000313" key="2">
    <source>
        <dbReference type="EMBL" id="AHB34058.1"/>
    </source>
</evidence>
<sequence>MAAPAKPSSDESSMEVSFLPIKRVRTGERSSTGQTENLVPRMYEEFRAQMFSIATSADIPLEIDHNAEVVGSIVMAACTDNKELRAKDTYHVYMPTEGNAFEYVPVEIDTTALQQWAKTHVQTDEARGRWYPFLALVQLSSKTKDSILWQKSSITQELEVSPSLEVYACGHNIKDRLKNSRPRSIGPLVHLVHLKRIMSTNLKNSKTKRPLESSALHGIKKSIVGHLKRQCIGDTQKVMINQFESGNWSALSTFAASLLAIKPRIENHFVLNYPLIAACTNFKDATMSSEWVYETMETIATNQIVVVMGPDPKWYEFLNEIYIHCVFQSAGEDLGLLSWMFDRQFHQRRDYGRFCKKSELKPLGRFKFNYKYWSKPLKSAPRSIQGVKRGQISCRPSFKGKRASFNNFTSLDDLQVGSTSSGLDLFSQVQEECKKYMDLETEGTTDFYSKGGTTVVPVPDGVMSNMYLLG</sequence>
<organism evidence="2 3">
    <name type="scientific">Upolu virus</name>
    <dbReference type="NCBI Taxonomy" id="1428581"/>
    <lineage>
        <taxon>Viruses</taxon>
        <taxon>Riboviria</taxon>
        <taxon>Orthornavirae</taxon>
        <taxon>Negarnaviricota</taxon>
        <taxon>Polyploviricotina</taxon>
        <taxon>Insthoviricetes</taxon>
        <taxon>Articulavirales</taxon>
        <taxon>Orthomyxoviridae</taxon>
        <taxon>Thogotovirus</taxon>
        <taxon>Thogotovirus upoluense</taxon>
    </lineage>
</organism>
<dbReference type="KEGG" id="vg:80557419"/>
<keyword evidence="2" id="KW-0946">Virion</keyword>
<protein>
    <submittedName>
        <fullName evidence="2">Nucleoprotein</fullName>
    </submittedName>
</protein>
<accession>X2CWU1</accession>
<evidence type="ECO:0000256" key="1">
    <source>
        <dbReference type="SAM" id="MobiDB-lite"/>
    </source>
</evidence>
<dbReference type="EMBL" id="KC506160">
    <property type="protein sequence ID" value="AHB34058.1"/>
    <property type="molecule type" value="Viral_cRNA"/>
</dbReference>
<gene>
    <name evidence="2" type="primary">NP</name>
</gene>
<dbReference type="GO" id="GO:0019013">
    <property type="term" value="C:viral nucleocapsid"/>
    <property type="evidence" value="ECO:0007669"/>
    <property type="project" value="UniProtKB-KW"/>
</dbReference>
<dbReference type="RefSeq" id="YP_010840365.1">
    <property type="nucleotide sequence ID" value="NC_078654.1"/>
</dbReference>
<keyword evidence="2" id="KW-0543">Viral nucleoprotein</keyword>
<dbReference type="Proteomes" id="UP000181618">
    <property type="component" value="Genome"/>
</dbReference>
<evidence type="ECO:0000313" key="3">
    <source>
        <dbReference type="Proteomes" id="UP000181618"/>
    </source>
</evidence>
<reference evidence="2 3" key="1">
    <citation type="journal article" date="2014" name="J. Virol.">
        <title>Upolu virus and Aransas Bay virus, two presumptive bunyaviruses, are novel members of the family Orthomyxoviridae.</title>
        <authorList>
            <person name="Briese T."/>
            <person name="Chowdhary R."/>
            <person name="Travassos da Rosa A."/>
            <person name="Hutchison S.K."/>
            <person name="Popov V."/>
            <person name="Street C."/>
            <person name="Tesh R.B."/>
            <person name="Lipkin W.I."/>
        </authorList>
    </citation>
    <scope>NUCLEOTIDE SEQUENCE [LARGE SCALE GENOMIC DNA]</scope>
</reference>
<dbReference type="GeneID" id="80557419"/>
<dbReference type="SUPFAM" id="SSF161003">
    <property type="entry name" value="flu NP-like"/>
    <property type="match status" value="1"/>
</dbReference>